<feature type="non-terminal residue" evidence="2">
    <location>
        <position position="277"/>
    </location>
</feature>
<keyword evidence="1" id="KW-0812">Transmembrane</keyword>
<feature type="transmembrane region" description="Helical" evidence="1">
    <location>
        <begin position="244"/>
        <end position="262"/>
    </location>
</feature>
<reference evidence="2 3" key="1">
    <citation type="journal article" date="2019" name="Mol. Biol. Evol.">
        <title>Blast fungal genomes show frequent chromosomal changes, gene gains and losses, and effector gene turnover.</title>
        <authorList>
            <person name="Gomez Luciano L.B."/>
            <person name="Jason Tsai I."/>
            <person name="Chuma I."/>
            <person name="Tosa Y."/>
            <person name="Chen Y.H."/>
            <person name="Li J.Y."/>
            <person name="Li M.Y."/>
            <person name="Jade Lu M.Y."/>
            <person name="Nakayashiki H."/>
            <person name="Li W.H."/>
        </authorList>
    </citation>
    <scope>NUCLEOTIDE SEQUENCE [LARGE SCALE GENOMIC DNA]</scope>
    <source>
        <strain evidence="2">MZ5-1-6</strain>
    </source>
</reference>
<keyword evidence="1" id="KW-0472">Membrane</keyword>
<gene>
    <name evidence="2" type="ORF">PoMZ_09059</name>
</gene>
<keyword evidence="1" id="KW-1133">Transmembrane helix</keyword>
<sequence length="277" mass="30967">KCKDGRDVWVVPRALQATPYLHRSPQKLEPAGHRPTDRFRAAPIVSTGLEPQTDVNVKYIASMYGVYTSSYCLATSTNATTPLQLMLWSESRHEFNQLAWYWESKAPFGYFRRRLRQSGIFVTEAGGRPGKRSTTCSAYIYQFGRCAHWVSICPSPGSLVPMAISHQGLFPLSSWWLAPLENGRNASFESISNAPSLFAEAVVNRIRLGDPEWQIECGDSNYGGAIVRGEVWEMAICTVPCWEWLIFPLTIIFLAMILLMGAQVQTLLTGPGNLSQL</sequence>
<dbReference type="Proteomes" id="UP000294847">
    <property type="component" value="Chromosome 1"/>
</dbReference>
<evidence type="ECO:0000313" key="2">
    <source>
        <dbReference type="EMBL" id="QBZ53381.1"/>
    </source>
</evidence>
<evidence type="ECO:0000313" key="3">
    <source>
        <dbReference type="Proteomes" id="UP000294847"/>
    </source>
</evidence>
<evidence type="ECO:0000256" key="1">
    <source>
        <dbReference type="SAM" id="Phobius"/>
    </source>
</evidence>
<protein>
    <submittedName>
        <fullName evidence="2">Uncharacterized protein</fullName>
    </submittedName>
</protein>
<organism evidence="2 3">
    <name type="scientific">Pyricularia oryzae</name>
    <name type="common">Rice blast fungus</name>
    <name type="synonym">Magnaporthe oryzae</name>
    <dbReference type="NCBI Taxonomy" id="318829"/>
    <lineage>
        <taxon>Eukaryota</taxon>
        <taxon>Fungi</taxon>
        <taxon>Dikarya</taxon>
        <taxon>Ascomycota</taxon>
        <taxon>Pezizomycotina</taxon>
        <taxon>Sordariomycetes</taxon>
        <taxon>Sordariomycetidae</taxon>
        <taxon>Magnaporthales</taxon>
        <taxon>Pyriculariaceae</taxon>
        <taxon>Pyricularia</taxon>
    </lineage>
</organism>
<dbReference type="EMBL" id="CP034204">
    <property type="protein sequence ID" value="QBZ53381.1"/>
    <property type="molecule type" value="Genomic_DNA"/>
</dbReference>
<dbReference type="AlphaFoldDB" id="A0A4P7MVW7"/>
<accession>A0A4P7MVW7</accession>
<proteinExistence type="predicted"/>
<name>A0A4P7MVW7_PYROR</name>
<feature type="non-terminal residue" evidence="2">
    <location>
        <position position="1"/>
    </location>
</feature>